<dbReference type="Proteomes" id="UP001321749">
    <property type="component" value="Unassembled WGS sequence"/>
</dbReference>
<dbReference type="SUPFAM" id="SSF55729">
    <property type="entry name" value="Acyl-CoA N-acyltransferases (Nat)"/>
    <property type="match status" value="1"/>
</dbReference>
<feature type="domain" description="N-acetyltransferase" evidence="1">
    <location>
        <begin position="78"/>
        <end position="246"/>
    </location>
</feature>
<dbReference type="GO" id="GO:0016747">
    <property type="term" value="F:acyltransferase activity, transferring groups other than amino-acyl groups"/>
    <property type="evidence" value="ECO:0007669"/>
    <property type="project" value="InterPro"/>
</dbReference>
<comment type="caution">
    <text evidence="2">The sequence shown here is derived from an EMBL/GenBank/DDBJ whole genome shotgun (WGS) entry which is preliminary data.</text>
</comment>
<evidence type="ECO:0000259" key="1">
    <source>
        <dbReference type="PROSITE" id="PS51186"/>
    </source>
</evidence>
<dbReference type="InterPro" id="IPR016181">
    <property type="entry name" value="Acyl_CoA_acyltransferase"/>
</dbReference>
<dbReference type="EMBL" id="MU864980">
    <property type="protein sequence ID" value="KAK4461958.1"/>
    <property type="molecule type" value="Genomic_DNA"/>
</dbReference>
<sequence>MAFIRPFELKDTEDAKHICRATLPPSLQSCPEAVAMAPYLWTLQFTHLSPGTCFVLDDGTGRAVGYCIGVADVFRFAEEYPRYVREVLQSEQGIRDVPPPRQLDTLESWVKMVDNEDENGNGNVSGSGSGRRQVNPECLAQTAYKVEWLVLQGVEGKKELVERYRAMMHIDLLEGWQGKGWGKKMIDEFVRSVKSEADQGRADVGKGIQIGVAGENTKVVGFYEKVGFRVYPGGEREGNVWMVRDL</sequence>
<keyword evidence="3" id="KW-1185">Reference proteome</keyword>
<dbReference type="InterPro" id="IPR000182">
    <property type="entry name" value="GNAT_dom"/>
</dbReference>
<evidence type="ECO:0000313" key="3">
    <source>
        <dbReference type="Proteomes" id="UP001321749"/>
    </source>
</evidence>
<dbReference type="AlphaFoldDB" id="A0AAV9HMJ6"/>
<accession>A0AAV9HMJ6</accession>
<dbReference type="PROSITE" id="PS51186">
    <property type="entry name" value="GNAT"/>
    <property type="match status" value="1"/>
</dbReference>
<protein>
    <recommendedName>
        <fullName evidence="1">N-acetyltransferase domain-containing protein</fullName>
    </recommendedName>
</protein>
<organism evidence="2 3">
    <name type="scientific">Cladorrhinum samala</name>
    <dbReference type="NCBI Taxonomy" id="585594"/>
    <lineage>
        <taxon>Eukaryota</taxon>
        <taxon>Fungi</taxon>
        <taxon>Dikarya</taxon>
        <taxon>Ascomycota</taxon>
        <taxon>Pezizomycotina</taxon>
        <taxon>Sordariomycetes</taxon>
        <taxon>Sordariomycetidae</taxon>
        <taxon>Sordariales</taxon>
        <taxon>Podosporaceae</taxon>
        <taxon>Cladorrhinum</taxon>
    </lineage>
</organism>
<proteinExistence type="predicted"/>
<reference evidence="2" key="2">
    <citation type="submission" date="2023-06" db="EMBL/GenBank/DDBJ databases">
        <authorList>
            <consortium name="Lawrence Berkeley National Laboratory"/>
            <person name="Mondo S.J."/>
            <person name="Hensen N."/>
            <person name="Bonometti L."/>
            <person name="Westerberg I."/>
            <person name="Brannstrom I.O."/>
            <person name="Guillou S."/>
            <person name="Cros-Aarteil S."/>
            <person name="Calhoun S."/>
            <person name="Haridas S."/>
            <person name="Kuo A."/>
            <person name="Pangilinan J."/>
            <person name="Riley R."/>
            <person name="Labutti K."/>
            <person name="Andreopoulos B."/>
            <person name="Lipzen A."/>
            <person name="Chen C."/>
            <person name="Yanf M."/>
            <person name="Daum C."/>
            <person name="Ng V."/>
            <person name="Clum A."/>
            <person name="Steindorff A."/>
            <person name="Ohm R."/>
            <person name="Martin F."/>
            <person name="Silar P."/>
            <person name="Natvig D."/>
            <person name="Lalanne C."/>
            <person name="Gautier V."/>
            <person name="Ament-Velasquez S.L."/>
            <person name="Kruys A."/>
            <person name="Hutchinson M.I."/>
            <person name="Powell A.J."/>
            <person name="Barry K."/>
            <person name="Miller A.N."/>
            <person name="Grigoriev I.V."/>
            <person name="Debuchy R."/>
            <person name="Gladieux P."/>
            <person name="Thoren M.H."/>
            <person name="Johannesson H."/>
        </authorList>
    </citation>
    <scope>NUCLEOTIDE SEQUENCE</scope>
    <source>
        <strain evidence="2">PSN324</strain>
    </source>
</reference>
<name>A0AAV9HMJ6_9PEZI</name>
<evidence type="ECO:0000313" key="2">
    <source>
        <dbReference type="EMBL" id="KAK4461958.1"/>
    </source>
</evidence>
<reference evidence="2" key="1">
    <citation type="journal article" date="2023" name="Mol. Phylogenet. Evol.">
        <title>Genome-scale phylogeny and comparative genomics of the fungal order Sordariales.</title>
        <authorList>
            <person name="Hensen N."/>
            <person name="Bonometti L."/>
            <person name="Westerberg I."/>
            <person name="Brannstrom I.O."/>
            <person name="Guillou S."/>
            <person name="Cros-Aarteil S."/>
            <person name="Calhoun S."/>
            <person name="Haridas S."/>
            <person name="Kuo A."/>
            <person name="Mondo S."/>
            <person name="Pangilinan J."/>
            <person name="Riley R."/>
            <person name="LaButti K."/>
            <person name="Andreopoulos B."/>
            <person name="Lipzen A."/>
            <person name="Chen C."/>
            <person name="Yan M."/>
            <person name="Daum C."/>
            <person name="Ng V."/>
            <person name="Clum A."/>
            <person name="Steindorff A."/>
            <person name="Ohm R.A."/>
            <person name="Martin F."/>
            <person name="Silar P."/>
            <person name="Natvig D.O."/>
            <person name="Lalanne C."/>
            <person name="Gautier V."/>
            <person name="Ament-Velasquez S.L."/>
            <person name="Kruys A."/>
            <person name="Hutchinson M.I."/>
            <person name="Powell A.J."/>
            <person name="Barry K."/>
            <person name="Miller A.N."/>
            <person name="Grigoriev I.V."/>
            <person name="Debuchy R."/>
            <person name="Gladieux P."/>
            <person name="Hiltunen Thoren M."/>
            <person name="Johannesson H."/>
        </authorList>
    </citation>
    <scope>NUCLEOTIDE SEQUENCE</scope>
    <source>
        <strain evidence="2">PSN324</strain>
    </source>
</reference>
<dbReference type="Gene3D" id="3.40.630.30">
    <property type="match status" value="1"/>
</dbReference>
<gene>
    <name evidence="2" type="ORF">QBC42DRAFT_226127</name>
</gene>